<evidence type="ECO:0000313" key="2">
    <source>
        <dbReference type="EMBL" id="SHJ63749.1"/>
    </source>
</evidence>
<dbReference type="RefSeq" id="WP_149679751.1">
    <property type="nucleotide sequence ID" value="NZ_FQZP01000107.1"/>
</dbReference>
<proteinExistence type="predicted"/>
<dbReference type="EMBL" id="FQZP01000107">
    <property type="protein sequence ID" value="SHJ63749.1"/>
    <property type="molecule type" value="Genomic_DNA"/>
</dbReference>
<keyword evidence="3" id="KW-1185">Reference proteome</keyword>
<accession>A0A1M6KXV9</accession>
<reference evidence="2 3" key="1">
    <citation type="submission" date="2016-11" db="EMBL/GenBank/DDBJ databases">
        <authorList>
            <person name="Varghese N."/>
            <person name="Submissions S."/>
        </authorList>
    </citation>
    <scope>NUCLEOTIDE SEQUENCE [LARGE SCALE GENOMIC DNA]</scope>
    <source>
        <strain evidence="2 3">DSM 19027</strain>
    </source>
</reference>
<feature type="signal peptide" evidence="1">
    <location>
        <begin position="1"/>
        <end position="23"/>
    </location>
</feature>
<evidence type="ECO:0000313" key="3">
    <source>
        <dbReference type="Proteomes" id="UP000324781"/>
    </source>
</evidence>
<dbReference type="OrthoDB" id="1708325at2"/>
<feature type="chain" id="PRO_5013087682" evidence="1">
    <location>
        <begin position="24"/>
        <end position="137"/>
    </location>
</feature>
<gene>
    <name evidence="2" type="ORF">SAMN05444373_11071</name>
</gene>
<dbReference type="AlphaFoldDB" id="A0A1M6KXV9"/>
<organism evidence="2 3">
    <name type="scientific">Thermoclostridium caenicola</name>
    <dbReference type="NCBI Taxonomy" id="659425"/>
    <lineage>
        <taxon>Bacteria</taxon>
        <taxon>Bacillati</taxon>
        <taxon>Bacillota</taxon>
        <taxon>Clostridia</taxon>
        <taxon>Eubacteriales</taxon>
        <taxon>Oscillospiraceae</taxon>
        <taxon>Thermoclostridium</taxon>
    </lineage>
</organism>
<keyword evidence="1" id="KW-0732">Signal</keyword>
<evidence type="ECO:0000256" key="1">
    <source>
        <dbReference type="SAM" id="SignalP"/>
    </source>
</evidence>
<sequence>MKKLRLFALVLFILSLLISQVYANPPYKNVVIDPIIVKPEVYEVCSGKPYHDMKSRGIALVSYNDSWLLIGSPCWQCKNCYLVLATEGDPTYPYYEPIGTWAYKIYDEPINIYGACFDADYVGYCPDNRMDGYRFSY</sequence>
<dbReference type="Proteomes" id="UP000324781">
    <property type="component" value="Unassembled WGS sequence"/>
</dbReference>
<protein>
    <submittedName>
        <fullName evidence="2">Uncharacterized protein</fullName>
    </submittedName>
</protein>
<name>A0A1M6KXV9_9FIRM</name>